<dbReference type="GeneID" id="17039135"/>
<gene>
    <name evidence="1" type="ORF">COCSUDRAFT_33808</name>
</gene>
<reference evidence="1 2" key="1">
    <citation type="journal article" date="2012" name="Genome Biol.">
        <title>The genome of the polar eukaryotic microalga coccomyxa subellipsoidea reveals traits of cold adaptation.</title>
        <authorList>
            <person name="Blanc G."/>
            <person name="Agarkova I."/>
            <person name="Grimwood J."/>
            <person name="Kuo A."/>
            <person name="Brueggeman A."/>
            <person name="Dunigan D."/>
            <person name="Gurnon J."/>
            <person name="Ladunga I."/>
            <person name="Lindquist E."/>
            <person name="Lucas S."/>
            <person name="Pangilinan J."/>
            <person name="Proschold T."/>
            <person name="Salamov A."/>
            <person name="Schmutz J."/>
            <person name="Weeks D."/>
            <person name="Yamada T."/>
            <person name="Claverie J.M."/>
            <person name="Grigoriev I."/>
            <person name="Van Etten J."/>
            <person name="Lomsadze A."/>
            <person name="Borodovsky M."/>
        </authorList>
    </citation>
    <scope>NUCLEOTIDE SEQUENCE [LARGE SCALE GENOMIC DNA]</scope>
    <source>
        <strain evidence="1 2">C-169</strain>
    </source>
</reference>
<dbReference type="AlphaFoldDB" id="I0YRY4"/>
<dbReference type="KEGG" id="csl:COCSUDRAFT_33808"/>
<evidence type="ECO:0000313" key="2">
    <source>
        <dbReference type="Proteomes" id="UP000007264"/>
    </source>
</evidence>
<dbReference type="Proteomes" id="UP000007264">
    <property type="component" value="Unassembled WGS sequence"/>
</dbReference>
<sequence length="75" mass="8653">MFIQLAATLKEWGLATAQSTPGHSLPKSSCSYVQCLCPMVYCPLMPHRLYRTQLIDWGEICKRHYLLQTKIPTRK</sequence>
<evidence type="ECO:0000313" key="1">
    <source>
        <dbReference type="EMBL" id="EIE21153.1"/>
    </source>
</evidence>
<comment type="caution">
    <text evidence="1">The sequence shown here is derived from an EMBL/GenBank/DDBJ whole genome shotgun (WGS) entry which is preliminary data.</text>
</comment>
<organism evidence="1 2">
    <name type="scientific">Coccomyxa subellipsoidea (strain C-169)</name>
    <name type="common">Green microalga</name>
    <dbReference type="NCBI Taxonomy" id="574566"/>
    <lineage>
        <taxon>Eukaryota</taxon>
        <taxon>Viridiplantae</taxon>
        <taxon>Chlorophyta</taxon>
        <taxon>core chlorophytes</taxon>
        <taxon>Trebouxiophyceae</taxon>
        <taxon>Trebouxiophyceae incertae sedis</taxon>
        <taxon>Coccomyxaceae</taxon>
        <taxon>Coccomyxa</taxon>
        <taxon>Coccomyxa subellipsoidea</taxon>
    </lineage>
</organism>
<dbReference type="EMBL" id="AGSI01000013">
    <property type="protein sequence ID" value="EIE21153.1"/>
    <property type="molecule type" value="Genomic_DNA"/>
</dbReference>
<keyword evidence="2" id="KW-1185">Reference proteome</keyword>
<name>I0YRY4_COCSC</name>
<proteinExistence type="predicted"/>
<accession>I0YRY4</accession>
<protein>
    <submittedName>
        <fullName evidence="1">Uncharacterized protein</fullName>
    </submittedName>
</protein>
<dbReference type="RefSeq" id="XP_005645697.1">
    <property type="nucleotide sequence ID" value="XM_005645640.1"/>
</dbReference>